<keyword evidence="3" id="KW-0285">Flavoprotein</keyword>
<comment type="similarity">
    <text evidence="2">Belongs to the oxygen-dependent FAD-linked oxidoreductase family.</text>
</comment>
<accession>A0A9P4TUN8</accession>
<dbReference type="PANTHER" id="PTHR42973:SF39">
    <property type="entry name" value="FAD-BINDING PCMH-TYPE DOMAIN-CONTAINING PROTEIN"/>
    <property type="match status" value="1"/>
</dbReference>
<organism evidence="8 9">
    <name type="scientific">Tothia fuscella</name>
    <dbReference type="NCBI Taxonomy" id="1048955"/>
    <lineage>
        <taxon>Eukaryota</taxon>
        <taxon>Fungi</taxon>
        <taxon>Dikarya</taxon>
        <taxon>Ascomycota</taxon>
        <taxon>Pezizomycotina</taxon>
        <taxon>Dothideomycetes</taxon>
        <taxon>Pleosporomycetidae</taxon>
        <taxon>Venturiales</taxon>
        <taxon>Cylindrosympodiaceae</taxon>
        <taxon>Tothia</taxon>
    </lineage>
</organism>
<sequence length="583" mass="62357">MGCLQSSNLTLLLATLFLFLSRPAHGLCKVTPGSENWPSLSSWTDLNRTTGGRLLKPLPPASVCHPDQPNYNRARCTTISNAWSSSQFHSDDPISYDWQNWSNYSCTLDPSTPCSGVGYPVYVINATTAEHVQIAVNFARDNNLRLNVRSTGHDFLGRSANPQSLSVWVHYMRSINFHGSSFSPQGCGISLNVNAVTVGSGTQMRELYRAAAARALIVVGGSSTTVSVGGYLTGGGHSPLSPLFGMGADQVIQFDIVTADGKILTTNECTNTDLFWAVRGGGPAFGVVTSFTIRAIPTVPTVVYGGSIRTSTDIDANFEAIAHVHKQWSSRLAKFGVGGYMIGTPHAGTGSISLQVIMPNATSTSVLQKKLAPILSEMASVTNGSVKASGFYSLYQSYGAFIAPGTDTNDASGFPGTGLTKLITSWLYDEDALNDPGLKNALMGASDSSTLLFNDFTAGPGTHNPPFIRGGGNAVNPAWRSAIVRPASEKHFPGLNRALLEQSKLDFLRFGESLRKLAPNGGTYGNEADAATPDFQQAFYGSNYERLLSIKRTFDTDGVFWCRTCVGSELWEEDADGSLCSVE</sequence>
<dbReference type="SUPFAM" id="SSF56176">
    <property type="entry name" value="FAD-binding/transporter-associated domain-like"/>
    <property type="match status" value="1"/>
</dbReference>
<feature type="domain" description="FAD-binding PCMH-type" evidence="7">
    <location>
        <begin position="116"/>
        <end position="298"/>
    </location>
</feature>
<reference evidence="8" key="1">
    <citation type="journal article" date="2020" name="Stud. Mycol.">
        <title>101 Dothideomycetes genomes: a test case for predicting lifestyles and emergence of pathogens.</title>
        <authorList>
            <person name="Haridas S."/>
            <person name="Albert R."/>
            <person name="Binder M."/>
            <person name="Bloem J."/>
            <person name="Labutti K."/>
            <person name="Salamov A."/>
            <person name="Andreopoulos B."/>
            <person name="Baker S."/>
            <person name="Barry K."/>
            <person name="Bills G."/>
            <person name="Bluhm B."/>
            <person name="Cannon C."/>
            <person name="Castanera R."/>
            <person name="Culley D."/>
            <person name="Daum C."/>
            <person name="Ezra D."/>
            <person name="Gonzalez J."/>
            <person name="Henrissat B."/>
            <person name="Kuo A."/>
            <person name="Liang C."/>
            <person name="Lipzen A."/>
            <person name="Lutzoni F."/>
            <person name="Magnuson J."/>
            <person name="Mondo S."/>
            <person name="Nolan M."/>
            <person name="Ohm R."/>
            <person name="Pangilinan J."/>
            <person name="Park H.-J."/>
            <person name="Ramirez L."/>
            <person name="Alfaro M."/>
            <person name="Sun H."/>
            <person name="Tritt A."/>
            <person name="Yoshinaga Y."/>
            <person name="Zwiers L.-H."/>
            <person name="Turgeon B."/>
            <person name="Goodwin S."/>
            <person name="Spatafora J."/>
            <person name="Crous P."/>
            <person name="Grigoriev I."/>
        </authorList>
    </citation>
    <scope>NUCLEOTIDE SEQUENCE</scope>
    <source>
        <strain evidence="8">CBS 130266</strain>
    </source>
</reference>
<evidence type="ECO:0000313" key="9">
    <source>
        <dbReference type="Proteomes" id="UP000800235"/>
    </source>
</evidence>
<keyword evidence="4" id="KW-0274">FAD</keyword>
<protein>
    <submittedName>
        <fullName evidence="8">FAD-binding domain-containing protein</fullName>
    </submittedName>
</protein>
<comment type="cofactor">
    <cofactor evidence="1">
        <name>FAD</name>
        <dbReference type="ChEBI" id="CHEBI:57692"/>
    </cofactor>
</comment>
<dbReference type="InterPro" id="IPR050416">
    <property type="entry name" value="FAD-linked_Oxidoreductase"/>
</dbReference>
<dbReference type="InterPro" id="IPR012951">
    <property type="entry name" value="BBE"/>
</dbReference>
<evidence type="ECO:0000259" key="7">
    <source>
        <dbReference type="PROSITE" id="PS51387"/>
    </source>
</evidence>
<evidence type="ECO:0000256" key="4">
    <source>
        <dbReference type="ARBA" id="ARBA00022827"/>
    </source>
</evidence>
<keyword evidence="6" id="KW-0732">Signal</keyword>
<evidence type="ECO:0000256" key="2">
    <source>
        <dbReference type="ARBA" id="ARBA00005466"/>
    </source>
</evidence>
<dbReference type="Pfam" id="PF01565">
    <property type="entry name" value="FAD_binding_4"/>
    <property type="match status" value="1"/>
</dbReference>
<keyword evidence="5" id="KW-0560">Oxidoreductase</keyword>
<dbReference type="InterPro" id="IPR006094">
    <property type="entry name" value="Oxid_FAD_bind_N"/>
</dbReference>
<dbReference type="InterPro" id="IPR036318">
    <property type="entry name" value="FAD-bd_PCMH-like_sf"/>
</dbReference>
<gene>
    <name evidence="8" type="ORF">EJ08DRAFT_639685</name>
</gene>
<feature type="signal peptide" evidence="6">
    <location>
        <begin position="1"/>
        <end position="26"/>
    </location>
</feature>
<dbReference type="EMBL" id="MU007078">
    <property type="protein sequence ID" value="KAF2423706.1"/>
    <property type="molecule type" value="Genomic_DNA"/>
</dbReference>
<dbReference type="OrthoDB" id="9983560at2759"/>
<proteinExistence type="inferred from homology"/>
<dbReference type="PANTHER" id="PTHR42973">
    <property type="entry name" value="BINDING OXIDOREDUCTASE, PUTATIVE (AFU_ORTHOLOGUE AFUA_1G17690)-RELATED"/>
    <property type="match status" value="1"/>
</dbReference>
<evidence type="ECO:0000256" key="1">
    <source>
        <dbReference type="ARBA" id="ARBA00001974"/>
    </source>
</evidence>
<dbReference type="GO" id="GO:0071949">
    <property type="term" value="F:FAD binding"/>
    <property type="evidence" value="ECO:0007669"/>
    <property type="project" value="InterPro"/>
</dbReference>
<dbReference type="Proteomes" id="UP000800235">
    <property type="component" value="Unassembled WGS sequence"/>
</dbReference>
<dbReference type="PROSITE" id="PS51387">
    <property type="entry name" value="FAD_PCMH"/>
    <property type="match status" value="1"/>
</dbReference>
<evidence type="ECO:0000256" key="6">
    <source>
        <dbReference type="SAM" id="SignalP"/>
    </source>
</evidence>
<feature type="chain" id="PRO_5040230875" evidence="6">
    <location>
        <begin position="27"/>
        <end position="583"/>
    </location>
</feature>
<evidence type="ECO:0000256" key="3">
    <source>
        <dbReference type="ARBA" id="ARBA00022630"/>
    </source>
</evidence>
<keyword evidence="9" id="KW-1185">Reference proteome</keyword>
<dbReference type="Gene3D" id="3.30.465.10">
    <property type="match status" value="2"/>
</dbReference>
<dbReference type="InterPro" id="IPR016169">
    <property type="entry name" value="FAD-bd_PCMH_sub2"/>
</dbReference>
<dbReference type="AlphaFoldDB" id="A0A9P4TUN8"/>
<name>A0A9P4TUN8_9PEZI</name>
<comment type="caution">
    <text evidence="8">The sequence shown here is derived from an EMBL/GenBank/DDBJ whole genome shotgun (WGS) entry which is preliminary data.</text>
</comment>
<evidence type="ECO:0000256" key="5">
    <source>
        <dbReference type="ARBA" id="ARBA00023002"/>
    </source>
</evidence>
<evidence type="ECO:0000313" key="8">
    <source>
        <dbReference type="EMBL" id="KAF2423706.1"/>
    </source>
</evidence>
<dbReference type="GO" id="GO:0016491">
    <property type="term" value="F:oxidoreductase activity"/>
    <property type="evidence" value="ECO:0007669"/>
    <property type="project" value="UniProtKB-KW"/>
</dbReference>
<dbReference type="InterPro" id="IPR016166">
    <property type="entry name" value="FAD-bd_PCMH"/>
</dbReference>
<dbReference type="Pfam" id="PF08031">
    <property type="entry name" value="BBE"/>
    <property type="match status" value="1"/>
</dbReference>